<sequence length="733" mass="80364">MFQIEDTAAERGKADQPPSHALDYSAPIADLQGNKKRIPYCQMWGSTGTTANEQTSEDRLYERLWSLAYRSLNSRNFPIPSCALLSYPRVYTCVLLKGLTMRTIRQMNEKNDMWEIMHLGGALLPLGTTKMLCGLQRVANVGDQTIRNRLRGAGAYRPIAIEDHCSLAPTSKCRVSTHWVSAVTVEGDDWANVLQEVSPTMLSRPVAKVSSYNESWRNILDVELQQEFRKVEITDTRGRRLFWQGEAGATSSERVACLCLPGSRRQWDGQPVGRVDDAQKKLVTFAARRGACPDSLTRTTFATRSGESDTPTPQNARRYRGENTGDLGGPLTARGGGNGTSPRIPTCGNPVTRLGIEPGSPWWEASVLTGRPPRANTGSIPSRTTPGFSHIAGRWVFSGISRFQSHFISALLHTTPGMEDGAERHGILCGDFVHPRRALTKARVYLPVLVACHQAIVSTNVLPNRLHTNTGTPETLLFPSAEVEEISAESLIVAPYRRQDCTPVKCFARRGDERVDAHVSVAPSAPTLLGLRTWETILPKKKLLRNPGHILRAHASRGTGLWKAKELPAGLLVLRPVDNITSCGVGNLSEGGTSRQVTLVKVQRPMKSRAVLVCFKALESILSSKDNASFARLQSSPWSVVRNHIRSRLESFWEVVENLNLTGSRICVLPTASRVLRADEGKTRRVRGSAGIQARGGNGHPSRKSPKPVVSSGTIPTCVNRGSDPAGNRTRHA</sequence>
<feature type="compositionally biased region" description="Polar residues" evidence="1">
    <location>
        <begin position="301"/>
        <end position="315"/>
    </location>
</feature>
<evidence type="ECO:0000256" key="1">
    <source>
        <dbReference type="SAM" id="MobiDB-lite"/>
    </source>
</evidence>
<accession>A0ABQ9G357</accession>
<organism evidence="2 3">
    <name type="scientific">Dryococelus australis</name>
    <dbReference type="NCBI Taxonomy" id="614101"/>
    <lineage>
        <taxon>Eukaryota</taxon>
        <taxon>Metazoa</taxon>
        <taxon>Ecdysozoa</taxon>
        <taxon>Arthropoda</taxon>
        <taxon>Hexapoda</taxon>
        <taxon>Insecta</taxon>
        <taxon>Pterygota</taxon>
        <taxon>Neoptera</taxon>
        <taxon>Polyneoptera</taxon>
        <taxon>Phasmatodea</taxon>
        <taxon>Verophasmatodea</taxon>
        <taxon>Anareolatae</taxon>
        <taxon>Phasmatidae</taxon>
        <taxon>Eurycanthinae</taxon>
        <taxon>Dryococelus</taxon>
    </lineage>
</organism>
<feature type="region of interest" description="Disordered" evidence="1">
    <location>
        <begin position="1"/>
        <end position="20"/>
    </location>
</feature>
<proteinExistence type="predicted"/>
<name>A0ABQ9G357_9NEOP</name>
<comment type="caution">
    <text evidence="2">The sequence shown here is derived from an EMBL/GenBank/DDBJ whole genome shotgun (WGS) entry which is preliminary data.</text>
</comment>
<evidence type="ECO:0000313" key="3">
    <source>
        <dbReference type="Proteomes" id="UP001159363"/>
    </source>
</evidence>
<feature type="region of interest" description="Disordered" evidence="1">
    <location>
        <begin position="680"/>
        <end position="733"/>
    </location>
</feature>
<reference evidence="2 3" key="1">
    <citation type="submission" date="2023-02" db="EMBL/GenBank/DDBJ databases">
        <title>LHISI_Scaffold_Assembly.</title>
        <authorList>
            <person name="Stuart O.P."/>
            <person name="Cleave R."/>
            <person name="Magrath M.J.L."/>
            <person name="Mikheyev A.S."/>
        </authorList>
    </citation>
    <scope>NUCLEOTIDE SEQUENCE [LARGE SCALE GENOMIC DNA]</scope>
    <source>
        <strain evidence="2">Daus_M_001</strain>
        <tissue evidence="2">Leg muscle</tissue>
    </source>
</reference>
<feature type="region of interest" description="Disordered" evidence="1">
    <location>
        <begin position="301"/>
        <end position="347"/>
    </location>
</feature>
<protein>
    <submittedName>
        <fullName evidence="2">Uncharacterized protein</fullName>
    </submittedName>
</protein>
<gene>
    <name evidence="2" type="ORF">PR048_033454</name>
</gene>
<dbReference type="EMBL" id="JARBHB010000017">
    <property type="protein sequence ID" value="KAJ8865931.1"/>
    <property type="molecule type" value="Genomic_DNA"/>
</dbReference>
<keyword evidence="3" id="KW-1185">Reference proteome</keyword>
<evidence type="ECO:0000313" key="2">
    <source>
        <dbReference type="EMBL" id="KAJ8865931.1"/>
    </source>
</evidence>
<dbReference type="Proteomes" id="UP001159363">
    <property type="component" value="Chromosome 16"/>
</dbReference>